<evidence type="ECO:0000313" key="7">
    <source>
        <dbReference type="EMBL" id="AET43949.1"/>
    </source>
</evidence>
<dbReference type="InterPro" id="IPR001713">
    <property type="entry name" value="Prot_inh_stefin"/>
</dbReference>
<dbReference type="PANTHER" id="PTHR11414">
    <property type="entry name" value="CYSTATIN FAMILY MEMBER"/>
    <property type="match status" value="1"/>
</dbReference>
<dbReference type="PANTHER" id="PTHR11414:SF21">
    <property type="entry name" value="CYSTATIN 14A, TANDEM DUPLICATE 1-RELATED"/>
    <property type="match status" value="1"/>
</dbReference>
<dbReference type="InterPro" id="IPR046350">
    <property type="entry name" value="Cystatin_sf"/>
</dbReference>
<feature type="domain" description="Cystatin" evidence="6">
    <location>
        <begin position="3"/>
        <end position="87"/>
    </location>
</feature>
<keyword evidence="5" id="KW-0789">Thiol protease inhibitor</keyword>
<sequence>MCGGLGSASDMTDEVKAICDKLREDIEKQAGKKFSIFTPKSYRSQVVAGTNYFVRLQWREGGEHVHVRIFQPLPHTNENPSVKSCQAGHTADSPIEYFG</sequence>
<comment type="subcellular location">
    <subcellularLocation>
        <location evidence="1">Cytoplasm</location>
    </subcellularLocation>
</comment>
<dbReference type="PRINTS" id="PR00295">
    <property type="entry name" value="STEFINA"/>
</dbReference>
<evidence type="ECO:0000256" key="1">
    <source>
        <dbReference type="ARBA" id="ARBA00004496"/>
    </source>
</evidence>
<dbReference type="PROSITE" id="PS00287">
    <property type="entry name" value="CYSTATIN"/>
    <property type="match status" value="1"/>
</dbReference>
<dbReference type="AlphaFoldDB" id="H8ZQD6"/>
<dbReference type="EMBL" id="JN413207">
    <property type="protein sequence ID" value="AET43949.1"/>
    <property type="molecule type" value="mRNA"/>
</dbReference>
<dbReference type="InterPro" id="IPR000010">
    <property type="entry name" value="Cystatin_dom"/>
</dbReference>
<evidence type="ECO:0000256" key="4">
    <source>
        <dbReference type="ARBA" id="ARBA00022690"/>
    </source>
</evidence>
<feature type="non-terminal residue" evidence="7">
    <location>
        <position position="99"/>
    </location>
</feature>
<dbReference type="Gene3D" id="3.10.450.10">
    <property type="match status" value="1"/>
</dbReference>
<name>H8ZQD6_REICL</name>
<evidence type="ECO:0000259" key="6">
    <source>
        <dbReference type="Pfam" id="PF00031"/>
    </source>
</evidence>
<accession>H8ZQD6</accession>
<evidence type="ECO:0000256" key="3">
    <source>
        <dbReference type="ARBA" id="ARBA00022490"/>
    </source>
</evidence>
<evidence type="ECO:0000256" key="2">
    <source>
        <dbReference type="ARBA" id="ARBA00009403"/>
    </source>
</evidence>
<comment type="similarity">
    <text evidence="2">Belongs to the cystatin family.</text>
</comment>
<dbReference type="GO" id="GO:0004869">
    <property type="term" value="F:cysteine-type endopeptidase inhibitor activity"/>
    <property type="evidence" value="ECO:0007669"/>
    <property type="project" value="UniProtKB-KW"/>
</dbReference>
<evidence type="ECO:0000256" key="5">
    <source>
        <dbReference type="ARBA" id="ARBA00022704"/>
    </source>
</evidence>
<dbReference type="InterPro" id="IPR018073">
    <property type="entry name" value="Prot_inh_cystat_CS"/>
</dbReference>
<organism evidence="7">
    <name type="scientific">Reishia clavigera</name>
    <name type="common">Sea snail</name>
    <name type="synonym">Purpura clavigera</name>
    <dbReference type="NCBI Taxonomy" id="272940"/>
    <lineage>
        <taxon>Eukaryota</taxon>
        <taxon>Metazoa</taxon>
        <taxon>Spiralia</taxon>
        <taxon>Lophotrochozoa</taxon>
        <taxon>Mollusca</taxon>
        <taxon>Gastropoda</taxon>
        <taxon>Caenogastropoda</taxon>
        <taxon>Neogastropoda</taxon>
        <taxon>Muricoidea</taxon>
        <taxon>Muricidae</taxon>
        <taxon>Reishia</taxon>
    </lineage>
</organism>
<keyword evidence="4" id="KW-0646">Protease inhibitor</keyword>
<keyword evidence="3" id="KW-0963">Cytoplasm</keyword>
<proteinExistence type="evidence at transcript level"/>
<dbReference type="Pfam" id="PF00031">
    <property type="entry name" value="Cystatin"/>
    <property type="match status" value="1"/>
</dbReference>
<dbReference type="FunFam" id="3.10.450.10:FF:000001">
    <property type="entry name" value="Cystatin-A"/>
    <property type="match status" value="1"/>
</dbReference>
<dbReference type="GO" id="GO:0005829">
    <property type="term" value="C:cytosol"/>
    <property type="evidence" value="ECO:0007669"/>
    <property type="project" value="TreeGrafter"/>
</dbReference>
<dbReference type="SUPFAM" id="SSF54403">
    <property type="entry name" value="Cystatin/monellin"/>
    <property type="match status" value="1"/>
</dbReference>
<dbReference type="CDD" id="cd00042">
    <property type="entry name" value="CY"/>
    <property type="match status" value="1"/>
</dbReference>
<reference evidence="7" key="1">
    <citation type="submission" date="2011-08" db="EMBL/GenBank/DDBJ databases">
        <authorList>
            <person name="Kim B.-M."/>
            <person name="Rhee J.-S."/>
            <person name="Lee J.-S."/>
        </authorList>
    </citation>
    <scope>NUCLEOTIDE SEQUENCE</scope>
</reference>
<reference evidence="7" key="2">
    <citation type="journal article" date="2012" name="Fish Shellfish Immunol.">
        <title>Immune gene mining by pyrosequencing in the rockshell, Thais clavigera.</title>
        <authorList>
            <person name="Rhee J.S."/>
            <person name="Kim B.M."/>
            <person name="Jeong C.B."/>
            <person name="Horiguchi T."/>
            <person name="Lee Y.M."/>
            <person name="Kim I.C."/>
            <person name="Lee J.S."/>
        </authorList>
    </citation>
    <scope>NUCLEOTIDE SEQUENCE</scope>
</reference>
<protein>
    <submittedName>
        <fullName evidence="7">Cystatin B</fullName>
    </submittedName>
</protein>